<accession>A0ABT5TXA0</accession>
<proteinExistence type="predicted"/>
<feature type="non-terminal residue" evidence="1">
    <location>
        <position position="87"/>
    </location>
</feature>
<dbReference type="Proteomes" id="UP001165561">
    <property type="component" value="Unassembled WGS sequence"/>
</dbReference>
<gene>
    <name evidence="1" type="ORF">PU560_09445</name>
</gene>
<evidence type="ECO:0000313" key="2">
    <source>
        <dbReference type="Proteomes" id="UP001165561"/>
    </source>
</evidence>
<organism evidence="1 2">
    <name type="scientific">Georgenia halotolerans</name>
    <dbReference type="NCBI Taxonomy" id="3028317"/>
    <lineage>
        <taxon>Bacteria</taxon>
        <taxon>Bacillati</taxon>
        <taxon>Actinomycetota</taxon>
        <taxon>Actinomycetes</taxon>
        <taxon>Micrococcales</taxon>
        <taxon>Bogoriellaceae</taxon>
        <taxon>Georgenia</taxon>
    </lineage>
</organism>
<reference evidence="1" key="1">
    <citation type="submission" date="2023-02" db="EMBL/GenBank/DDBJ databases">
        <title>Georgenia sp.10Sc9-8, isolated from a soil sample collected from the Taklamakan desert.</title>
        <authorList>
            <person name="Liu S."/>
        </authorList>
    </citation>
    <scope>NUCLEOTIDE SEQUENCE</scope>
    <source>
        <strain evidence="1">10Sc9-8</strain>
    </source>
</reference>
<keyword evidence="2" id="KW-1185">Reference proteome</keyword>
<sequence>MWTAALAFGVVLGGGTVAHALWSITQPLPEVTVATGDFDLTATWQRAPDLEGLFPGESVTGSGTVHLNSDASWQYRLDENVQGSLGG</sequence>
<dbReference type="EMBL" id="JARACI010000952">
    <property type="protein sequence ID" value="MDD9206687.1"/>
    <property type="molecule type" value="Genomic_DNA"/>
</dbReference>
<protein>
    <submittedName>
        <fullName evidence="1">Uncharacterized protein</fullName>
    </submittedName>
</protein>
<name>A0ABT5TXA0_9MICO</name>
<evidence type="ECO:0000313" key="1">
    <source>
        <dbReference type="EMBL" id="MDD9206687.1"/>
    </source>
</evidence>
<comment type="caution">
    <text evidence="1">The sequence shown here is derived from an EMBL/GenBank/DDBJ whole genome shotgun (WGS) entry which is preliminary data.</text>
</comment>